<name>A0A9Q9D7M1_9LACT</name>
<protein>
    <submittedName>
        <fullName evidence="2">DUF916 domain-containing protein</fullName>
    </submittedName>
</protein>
<organism evidence="2 3">
    <name type="scientific">Lactococcus formosensis</name>
    <dbReference type="NCBI Taxonomy" id="1281486"/>
    <lineage>
        <taxon>Bacteria</taxon>
        <taxon>Bacillati</taxon>
        <taxon>Bacillota</taxon>
        <taxon>Bacilli</taxon>
        <taxon>Lactobacillales</taxon>
        <taxon>Streptococcaceae</taxon>
        <taxon>Lactococcus</taxon>
    </lineage>
</organism>
<gene>
    <name evidence="2" type="ORF">LMK00_05440</name>
</gene>
<evidence type="ECO:0000313" key="2">
    <source>
        <dbReference type="EMBL" id="USJ21443.1"/>
    </source>
</evidence>
<dbReference type="Proteomes" id="UP001056730">
    <property type="component" value="Chromosome"/>
</dbReference>
<feature type="domain" description="WxL Interacting Protein peptidoglycan binding" evidence="1">
    <location>
        <begin position="18"/>
        <end position="80"/>
    </location>
</feature>
<dbReference type="EMBL" id="CP086395">
    <property type="protein sequence ID" value="USJ21443.1"/>
    <property type="molecule type" value="Genomic_DNA"/>
</dbReference>
<proteinExistence type="predicted"/>
<sequence length="99" mass="11012">MGVQIQPTTREAQGIACEGTVGYTPNTSKKDKSLKYDISDYVSFPKKIMMEPNTKTVVTSKIQMTDQKISGVRAGGFNFEQDNSSAEKKMKILQINIDM</sequence>
<evidence type="ECO:0000259" key="1">
    <source>
        <dbReference type="Pfam" id="PF06030"/>
    </source>
</evidence>
<reference evidence="2" key="1">
    <citation type="journal article" date="2022" name="Front. Microbiol.">
        <title>Feed Insects as a Reservoir of Granadaene-Producing Lactococci.</title>
        <authorList>
            <person name="Neuzil-Bunesova V."/>
            <person name="Ramirez Garcia A."/>
            <person name="Modrackova N."/>
            <person name="Makovska M."/>
            <person name="Sabolova M."/>
            <person name="Sproer C."/>
            <person name="Bunk B."/>
            <person name="Blom J."/>
            <person name="Schwab C."/>
        </authorList>
    </citation>
    <scope>NUCLEOTIDE SEQUENCE</scope>
    <source>
        <strain evidence="2">I4/6O</strain>
    </source>
</reference>
<dbReference type="AlphaFoldDB" id="A0A9Q9D7M1"/>
<accession>A0A9Q9D7M1</accession>
<dbReference type="InterPro" id="IPR010317">
    <property type="entry name" value="WxLIP_PGBD"/>
</dbReference>
<dbReference type="RefSeq" id="WP_252175895.1">
    <property type="nucleotide sequence ID" value="NZ_CP086395.1"/>
</dbReference>
<evidence type="ECO:0000313" key="3">
    <source>
        <dbReference type="Proteomes" id="UP001056730"/>
    </source>
</evidence>
<dbReference type="KEGG" id="lfo:LMK00_05440"/>
<dbReference type="Pfam" id="PF06030">
    <property type="entry name" value="WxLIP_PGBD"/>
    <property type="match status" value="1"/>
</dbReference>